<sequence length="427" mass="47523">MNKMSRIITQCSVLQTSKRQIIRDFSSKVIGRRSEDERQKEIMARGLPKQKSIRGIKQILIVASGKGGVGKTTTAINLSVALKLNEPNKSVGLLDADVYGPSIPLMMNLHQTPMLNKENLMEPLINYGVKCMSMGFLIDQKSPVVWRGLMVMSALDKLLRQVAWGPLDYLIIDTPPGTGDTHLSLAQNLPITGILLVTTPQKVALEVTRRGAIMFKKVNIPIAGIVENMSSIKCPKCTQHVPLFGGGLTSLTKELSIDVLQKIPLDQEITESCDTGKPVVLSLPDNPLSIIYKNLAIDIASFLRKQPKNTDSTMNDDFTSIHSRRNMKVHEIPMAILIRPFPADVNEEKVKSLMQIIGDPQKEYLIPPIDVLWIKGREGGDYYYSFGGCHRYIAHQRLCKPKIKAKLIRSTITDLRSYLGNSTPDLK</sequence>
<dbReference type="AlphaFoldDB" id="A0AAJ7FRK7"/>
<dbReference type="GO" id="GO:0032542">
    <property type="term" value="F:sulfiredoxin activity"/>
    <property type="evidence" value="ECO:0007669"/>
    <property type="project" value="UniProtKB-EC"/>
</dbReference>
<dbReference type="GO" id="GO:0140663">
    <property type="term" value="F:ATP-dependent FeS chaperone activity"/>
    <property type="evidence" value="ECO:0007669"/>
    <property type="project" value="InterPro"/>
</dbReference>
<evidence type="ECO:0000256" key="8">
    <source>
        <dbReference type="ARBA" id="ARBA00022862"/>
    </source>
</evidence>
<keyword evidence="5" id="KW-0479">Metal-binding</keyword>
<evidence type="ECO:0000256" key="6">
    <source>
        <dbReference type="ARBA" id="ARBA00022741"/>
    </source>
</evidence>
<comment type="similarity">
    <text evidence="13">Belongs to the Mrp/NBP35 ATP-binding proteins family.</text>
</comment>
<dbReference type="Pfam" id="PF02195">
    <property type="entry name" value="ParB_N"/>
    <property type="match status" value="1"/>
</dbReference>
<evidence type="ECO:0000256" key="1">
    <source>
        <dbReference type="ARBA" id="ARBA00009609"/>
    </source>
</evidence>
<dbReference type="RefSeq" id="XP_015604813.2">
    <property type="nucleotide sequence ID" value="XM_015749327.2"/>
</dbReference>
<evidence type="ECO:0000256" key="10">
    <source>
        <dbReference type="ARBA" id="ARBA00023004"/>
    </source>
</evidence>
<evidence type="ECO:0000256" key="11">
    <source>
        <dbReference type="ARBA" id="ARBA00023014"/>
    </source>
</evidence>
<reference evidence="17" key="1">
    <citation type="submission" date="2025-08" db="UniProtKB">
        <authorList>
            <consortium name="RefSeq"/>
        </authorList>
    </citation>
    <scope>IDENTIFICATION</scope>
</reference>
<evidence type="ECO:0000256" key="14">
    <source>
        <dbReference type="ARBA" id="ARBA00047514"/>
    </source>
</evidence>
<evidence type="ECO:0000313" key="16">
    <source>
        <dbReference type="Proteomes" id="UP000694920"/>
    </source>
</evidence>
<dbReference type="InterPro" id="IPR019591">
    <property type="entry name" value="Mrp/NBP35_ATP-bd"/>
</dbReference>
<dbReference type="SUPFAM" id="SSF52540">
    <property type="entry name" value="P-loop containing nucleoside triphosphate hydrolases"/>
    <property type="match status" value="1"/>
</dbReference>
<keyword evidence="4" id="KW-0004">4Fe-4S</keyword>
<dbReference type="Gene3D" id="3.90.1530.10">
    <property type="entry name" value="Conserved hypothetical protein from pyrococcus furiosus pfu- 392566-001, ParB domain"/>
    <property type="match status" value="1"/>
</dbReference>
<dbReference type="PANTHER" id="PTHR42961:SF2">
    <property type="entry name" value="IRON-SULFUR PROTEIN NUBPL"/>
    <property type="match status" value="1"/>
</dbReference>
<dbReference type="InterPro" id="IPR027417">
    <property type="entry name" value="P-loop_NTPase"/>
</dbReference>
<evidence type="ECO:0000256" key="5">
    <source>
        <dbReference type="ARBA" id="ARBA00022723"/>
    </source>
</evidence>
<dbReference type="Gene3D" id="3.40.50.300">
    <property type="entry name" value="P-loop containing nucleotide triphosphate hydrolases"/>
    <property type="match status" value="1"/>
</dbReference>
<dbReference type="CDD" id="cd16395">
    <property type="entry name" value="Srx"/>
    <property type="match status" value="1"/>
</dbReference>
<dbReference type="Pfam" id="PF10609">
    <property type="entry name" value="ParA"/>
    <property type="match status" value="1"/>
</dbReference>
<comment type="catalytic activity">
    <reaction evidence="14">
        <text>S-hydroxy-S-oxy-L-cysteinyl-[peroxiredoxin] + [protein]-dithiol + ATP = S-hydroxy-L-cysteinyl-[peroxiredoxin] + [protein]-disulfide + ADP + phosphate</text>
        <dbReference type="Rhea" id="RHEA:17545"/>
        <dbReference type="Rhea" id="RHEA-COMP:10593"/>
        <dbReference type="Rhea" id="RHEA-COMP:10594"/>
        <dbReference type="Rhea" id="RHEA-COMP:13681"/>
        <dbReference type="Rhea" id="RHEA-COMP:17976"/>
        <dbReference type="ChEBI" id="CHEBI:29950"/>
        <dbReference type="ChEBI" id="CHEBI:30616"/>
        <dbReference type="ChEBI" id="CHEBI:43474"/>
        <dbReference type="ChEBI" id="CHEBI:50058"/>
        <dbReference type="ChEBI" id="CHEBI:61973"/>
        <dbReference type="ChEBI" id="CHEBI:61974"/>
        <dbReference type="ChEBI" id="CHEBI:456216"/>
        <dbReference type="EC" id="1.8.98.2"/>
    </reaction>
</comment>
<dbReference type="InterPro" id="IPR033756">
    <property type="entry name" value="YlxH/NBP35"/>
</dbReference>
<keyword evidence="3" id="KW-0488">Methylation</keyword>
<keyword evidence="9" id="KW-0560">Oxidoreductase</keyword>
<dbReference type="InterPro" id="IPR000808">
    <property type="entry name" value="Mrp-like_CS"/>
</dbReference>
<proteinExistence type="inferred from homology"/>
<feature type="domain" description="ParB-like N-terminal" evidence="15">
    <location>
        <begin position="328"/>
        <end position="420"/>
    </location>
</feature>
<keyword evidence="12" id="KW-1015">Disulfide bond</keyword>
<evidence type="ECO:0000256" key="12">
    <source>
        <dbReference type="ARBA" id="ARBA00023157"/>
    </source>
</evidence>
<dbReference type="SUPFAM" id="SSF110849">
    <property type="entry name" value="ParB/Sulfiredoxin"/>
    <property type="match status" value="1"/>
</dbReference>
<dbReference type="GeneID" id="107272304"/>
<evidence type="ECO:0000256" key="3">
    <source>
        <dbReference type="ARBA" id="ARBA00022481"/>
    </source>
</evidence>
<name>A0AAJ7FRK7_CEPCN</name>
<dbReference type="PANTHER" id="PTHR42961">
    <property type="entry name" value="IRON-SULFUR PROTEIN NUBPL"/>
    <property type="match status" value="1"/>
</dbReference>
<keyword evidence="16" id="KW-1185">Reference proteome</keyword>
<evidence type="ECO:0000256" key="2">
    <source>
        <dbReference type="ARBA" id="ARBA00013055"/>
    </source>
</evidence>
<dbReference type="GO" id="GO:0016226">
    <property type="term" value="P:iron-sulfur cluster assembly"/>
    <property type="evidence" value="ECO:0007669"/>
    <property type="project" value="InterPro"/>
</dbReference>
<evidence type="ECO:0000256" key="4">
    <source>
        <dbReference type="ARBA" id="ARBA00022485"/>
    </source>
</evidence>
<evidence type="ECO:0000256" key="9">
    <source>
        <dbReference type="ARBA" id="ARBA00023002"/>
    </source>
</evidence>
<organism evidence="16 17">
    <name type="scientific">Cephus cinctus</name>
    <name type="common">Wheat stem sawfly</name>
    <dbReference type="NCBI Taxonomy" id="211228"/>
    <lineage>
        <taxon>Eukaryota</taxon>
        <taxon>Metazoa</taxon>
        <taxon>Ecdysozoa</taxon>
        <taxon>Arthropoda</taxon>
        <taxon>Hexapoda</taxon>
        <taxon>Insecta</taxon>
        <taxon>Pterygota</taxon>
        <taxon>Neoptera</taxon>
        <taxon>Endopterygota</taxon>
        <taxon>Hymenoptera</taxon>
        <taxon>Cephoidea</taxon>
        <taxon>Cephidae</taxon>
        <taxon>Cephus</taxon>
    </lineage>
</organism>
<evidence type="ECO:0000256" key="7">
    <source>
        <dbReference type="ARBA" id="ARBA00022840"/>
    </source>
</evidence>
<dbReference type="InterPro" id="IPR044304">
    <property type="entry name" value="NUBPL-like"/>
</dbReference>
<dbReference type="KEGG" id="ccin:107272304"/>
<dbReference type="InterPro" id="IPR036086">
    <property type="entry name" value="ParB/Sulfiredoxin_sf"/>
</dbReference>
<dbReference type="Proteomes" id="UP000694920">
    <property type="component" value="Unplaced"/>
</dbReference>
<evidence type="ECO:0000259" key="15">
    <source>
        <dbReference type="Pfam" id="PF02195"/>
    </source>
</evidence>
<dbReference type="EC" id="1.8.98.2" evidence="2"/>
<dbReference type="GO" id="GO:0005739">
    <property type="term" value="C:mitochondrion"/>
    <property type="evidence" value="ECO:0007669"/>
    <property type="project" value="TreeGrafter"/>
</dbReference>
<protein>
    <recommendedName>
        <fullName evidence="2">sulfiredoxin</fullName>
        <ecNumber evidence="2">1.8.98.2</ecNumber>
    </recommendedName>
</protein>
<gene>
    <name evidence="17" type="primary">LOC107272304</name>
</gene>
<keyword evidence="6" id="KW-0547">Nucleotide-binding</keyword>
<dbReference type="GO" id="GO:0046872">
    <property type="term" value="F:metal ion binding"/>
    <property type="evidence" value="ECO:0007669"/>
    <property type="project" value="UniProtKB-KW"/>
</dbReference>
<dbReference type="GO" id="GO:0051539">
    <property type="term" value="F:4 iron, 4 sulfur cluster binding"/>
    <property type="evidence" value="ECO:0007669"/>
    <property type="project" value="UniProtKB-KW"/>
</dbReference>
<accession>A0AAJ7FRK7</accession>
<keyword evidence="10" id="KW-0408">Iron</keyword>
<evidence type="ECO:0000313" key="17">
    <source>
        <dbReference type="RefSeq" id="XP_015604813.2"/>
    </source>
</evidence>
<dbReference type="HAMAP" id="MF_02040">
    <property type="entry name" value="Mrp_NBP35"/>
    <property type="match status" value="1"/>
</dbReference>
<comment type="similarity">
    <text evidence="1">Belongs to the sulfiredoxin family.</text>
</comment>
<dbReference type="GO" id="GO:0032981">
    <property type="term" value="P:mitochondrial respiratory chain complex I assembly"/>
    <property type="evidence" value="ECO:0007669"/>
    <property type="project" value="TreeGrafter"/>
</dbReference>
<evidence type="ECO:0000256" key="13">
    <source>
        <dbReference type="ARBA" id="ARBA00024036"/>
    </source>
</evidence>
<dbReference type="GO" id="GO:0005524">
    <property type="term" value="F:ATP binding"/>
    <property type="evidence" value="ECO:0007669"/>
    <property type="project" value="UniProtKB-KW"/>
</dbReference>
<dbReference type="FunFam" id="3.40.50.300:FF:001278">
    <property type="entry name" value="Iron-sulfur cluster carrier protein"/>
    <property type="match status" value="1"/>
</dbReference>
<keyword evidence="11" id="KW-0411">Iron-sulfur</keyword>
<dbReference type="InterPro" id="IPR003115">
    <property type="entry name" value="ParB_N"/>
</dbReference>
<keyword evidence="7" id="KW-0067">ATP-binding</keyword>
<dbReference type="PROSITE" id="PS01215">
    <property type="entry name" value="MRP"/>
    <property type="match status" value="1"/>
</dbReference>
<keyword evidence="8" id="KW-0049">Antioxidant</keyword>
<dbReference type="FunFam" id="3.90.1530.10:FF:000001">
    <property type="entry name" value="Sulfiredoxin"/>
    <property type="match status" value="1"/>
</dbReference>
<dbReference type="CDD" id="cd02037">
    <property type="entry name" value="Mrp_NBP35"/>
    <property type="match status" value="1"/>
</dbReference>